<name>A0A1T4T0U2_9HYPH</name>
<proteinExistence type="predicted"/>
<dbReference type="STRING" id="225324.SAMN02745126_05480"/>
<dbReference type="EMBL" id="FUWJ01000011">
    <property type="protein sequence ID" value="SKA34120.1"/>
    <property type="molecule type" value="Genomic_DNA"/>
</dbReference>
<dbReference type="Proteomes" id="UP000190092">
    <property type="component" value="Unassembled WGS sequence"/>
</dbReference>
<evidence type="ECO:0000313" key="1">
    <source>
        <dbReference type="EMBL" id="SKA34120.1"/>
    </source>
</evidence>
<reference evidence="2" key="1">
    <citation type="submission" date="2017-02" db="EMBL/GenBank/DDBJ databases">
        <authorList>
            <person name="Varghese N."/>
            <person name="Submissions S."/>
        </authorList>
    </citation>
    <scope>NUCLEOTIDE SEQUENCE [LARGE SCALE GENOMIC DNA]</scope>
    <source>
        <strain evidence="2">ATCC 27094</strain>
    </source>
</reference>
<sequence>MALPASDLPFCGDGELGYDARRTTFVDGAGLSLDEAYRLAHLPLVAPRHPGVIARKAGTPYEFGRHEPVVSLVLPVPADLLHGADAYRALEADLKAAPFAHKIAWDIVERRRDKLHATLCGSLASGQKLPATGVDRRAALARLGGISVELRGLFSGTINRGRLYLRVYPERRDGIDVLRQVQRLMGCRETGFYVVGLFNLVDDLDPREAAALAHLIDVWWNRPILRYRSDGLWLLSARDDLVLDADILELIPLT</sequence>
<organism evidence="1 2">
    <name type="scientific">Enhydrobacter aerosaccus</name>
    <dbReference type="NCBI Taxonomy" id="225324"/>
    <lineage>
        <taxon>Bacteria</taxon>
        <taxon>Pseudomonadati</taxon>
        <taxon>Pseudomonadota</taxon>
        <taxon>Alphaproteobacteria</taxon>
        <taxon>Hyphomicrobiales</taxon>
        <taxon>Enhydrobacter</taxon>
    </lineage>
</organism>
<dbReference type="AlphaFoldDB" id="A0A1T4T0U2"/>
<dbReference type="RefSeq" id="WP_218191343.1">
    <property type="nucleotide sequence ID" value="NZ_FUWJ01000011.1"/>
</dbReference>
<accession>A0A1T4T0U2</accession>
<protein>
    <submittedName>
        <fullName evidence="1">Uncharacterized protein</fullName>
    </submittedName>
</protein>
<evidence type="ECO:0000313" key="2">
    <source>
        <dbReference type="Proteomes" id="UP000190092"/>
    </source>
</evidence>
<gene>
    <name evidence="1" type="ORF">SAMN02745126_05480</name>
</gene>
<keyword evidence="2" id="KW-1185">Reference proteome</keyword>